<organism evidence="2 3">
    <name type="scientific">Portunus trituberculatus</name>
    <name type="common">Swimming crab</name>
    <name type="synonym">Neptunus trituberculatus</name>
    <dbReference type="NCBI Taxonomy" id="210409"/>
    <lineage>
        <taxon>Eukaryota</taxon>
        <taxon>Metazoa</taxon>
        <taxon>Ecdysozoa</taxon>
        <taxon>Arthropoda</taxon>
        <taxon>Crustacea</taxon>
        <taxon>Multicrustacea</taxon>
        <taxon>Malacostraca</taxon>
        <taxon>Eumalacostraca</taxon>
        <taxon>Eucarida</taxon>
        <taxon>Decapoda</taxon>
        <taxon>Pleocyemata</taxon>
        <taxon>Brachyura</taxon>
        <taxon>Eubrachyura</taxon>
        <taxon>Portunoidea</taxon>
        <taxon>Portunidae</taxon>
        <taxon>Portuninae</taxon>
        <taxon>Portunus</taxon>
    </lineage>
</organism>
<dbReference type="EMBL" id="VSRR010005032">
    <property type="protein sequence ID" value="MPC41374.1"/>
    <property type="molecule type" value="Genomic_DNA"/>
</dbReference>
<sequence length="197" mass="21690">MSYISDILKHGEAANLSSAEIGRLVQLATEREDRAFAEKERADCEERVKERAHELALAEGQKPALVSGTSRPLEEATRPRVPPFTDGDSYLARFGKVAQFHHWRDEDLALHLGSLLKVRDQFLNSCTPDVQVFPKKKGSISNADLAKAADVYRAAHGTKCKTGTPLHCVRLFGTSSVIPYGGSSTEVQILLWIGSCR</sequence>
<gene>
    <name evidence="2" type="ORF">E2C01_034963</name>
</gene>
<dbReference type="Proteomes" id="UP000324222">
    <property type="component" value="Unassembled WGS sequence"/>
</dbReference>
<dbReference type="AlphaFoldDB" id="A0A5B7FA72"/>
<accession>A0A5B7FA72</accession>
<dbReference type="OrthoDB" id="6380096at2759"/>
<evidence type="ECO:0000256" key="1">
    <source>
        <dbReference type="SAM" id="MobiDB-lite"/>
    </source>
</evidence>
<name>A0A5B7FA72_PORTR</name>
<proteinExistence type="predicted"/>
<evidence type="ECO:0000313" key="3">
    <source>
        <dbReference type="Proteomes" id="UP000324222"/>
    </source>
</evidence>
<protein>
    <submittedName>
        <fullName evidence="2">Uncharacterized protein</fullName>
    </submittedName>
</protein>
<feature type="region of interest" description="Disordered" evidence="1">
    <location>
        <begin position="59"/>
        <end position="82"/>
    </location>
</feature>
<reference evidence="2 3" key="1">
    <citation type="submission" date="2019-05" db="EMBL/GenBank/DDBJ databases">
        <title>Another draft genome of Portunus trituberculatus and its Hox gene families provides insights of decapod evolution.</title>
        <authorList>
            <person name="Jeong J.-H."/>
            <person name="Song I."/>
            <person name="Kim S."/>
            <person name="Choi T."/>
            <person name="Kim D."/>
            <person name="Ryu S."/>
            <person name="Kim W."/>
        </authorList>
    </citation>
    <scope>NUCLEOTIDE SEQUENCE [LARGE SCALE GENOMIC DNA]</scope>
    <source>
        <tissue evidence="2">Muscle</tissue>
    </source>
</reference>
<comment type="caution">
    <text evidence="2">The sequence shown here is derived from an EMBL/GenBank/DDBJ whole genome shotgun (WGS) entry which is preliminary data.</text>
</comment>
<evidence type="ECO:0000313" key="2">
    <source>
        <dbReference type="EMBL" id="MPC41374.1"/>
    </source>
</evidence>
<keyword evidence="3" id="KW-1185">Reference proteome</keyword>